<evidence type="ECO:0000313" key="7">
    <source>
        <dbReference type="Proteomes" id="UP000475155"/>
    </source>
</evidence>
<protein>
    <submittedName>
        <fullName evidence="6">LysR family transcriptional regulator</fullName>
    </submittedName>
</protein>
<dbReference type="Pfam" id="PF00126">
    <property type="entry name" value="HTH_1"/>
    <property type="match status" value="1"/>
</dbReference>
<proteinExistence type="inferred from homology"/>
<dbReference type="InterPro" id="IPR005119">
    <property type="entry name" value="LysR_subst-bd"/>
</dbReference>
<dbReference type="EMBL" id="WHZU01000006">
    <property type="protein sequence ID" value="NEH11433.1"/>
    <property type="molecule type" value="Genomic_DNA"/>
</dbReference>
<dbReference type="PRINTS" id="PR00039">
    <property type="entry name" value="HTHLYSR"/>
</dbReference>
<name>A0ABX0CFK7_9BIFI</name>
<dbReference type="PANTHER" id="PTHR30419">
    <property type="entry name" value="HTH-TYPE TRANSCRIPTIONAL REGULATOR YBHD"/>
    <property type="match status" value="1"/>
</dbReference>
<evidence type="ECO:0000256" key="1">
    <source>
        <dbReference type="ARBA" id="ARBA00009437"/>
    </source>
</evidence>
<keyword evidence="7" id="KW-1185">Reference proteome</keyword>
<keyword evidence="3" id="KW-0238">DNA-binding</keyword>
<dbReference type="CDD" id="cd05466">
    <property type="entry name" value="PBP2_LTTR_substrate"/>
    <property type="match status" value="1"/>
</dbReference>
<evidence type="ECO:0000256" key="4">
    <source>
        <dbReference type="ARBA" id="ARBA00023163"/>
    </source>
</evidence>
<dbReference type="Gene3D" id="1.10.10.10">
    <property type="entry name" value="Winged helix-like DNA-binding domain superfamily/Winged helix DNA-binding domain"/>
    <property type="match status" value="1"/>
</dbReference>
<comment type="similarity">
    <text evidence="1">Belongs to the LysR transcriptional regulatory family.</text>
</comment>
<keyword evidence="2" id="KW-0805">Transcription regulation</keyword>
<dbReference type="PANTHER" id="PTHR30419:SF24">
    <property type="entry name" value="HTH-TYPE TRANSCRIPTIONAL REGULATOR CZCR"/>
    <property type="match status" value="1"/>
</dbReference>
<dbReference type="InterPro" id="IPR036390">
    <property type="entry name" value="WH_DNA-bd_sf"/>
</dbReference>
<feature type="domain" description="HTH lysR-type" evidence="5">
    <location>
        <begin position="10"/>
        <end position="60"/>
    </location>
</feature>
<organism evidence="6 7">
    <name type="scientific">Bifidobacterium saimiriisciurei</name>
    <dbReference type="NCBI Taxonomy" id="2661627"/>
    <lineage>
        <taxon>Bacteria</taxon>
        <taxon>Bacillati</taxon>
        <taxon>Actinomycetota</taxon>
        <taxon>Actinomycetes</taxon>
        <taxon>Bifidobacteriales</taxon>
        <taxon>Bifidobacteriaceae</taxon>
        <taxon>Bifidobacterium</taxon>
    </lineage>
</organism>
<sequence>MRVMDNRYLALRHIVEYGSFSAAADELRCSQSAVSQMIASLEKELNVTLLNRQRGGCTLTEEGRQLYPLIERYVEDGLRIRERTDEILGLDTGVIRMGTIASISAHWLPGLISGFQQHHPNVRFVLHQGDYTTIQEWIHNGTIDFGFINPAAARDVRTITIKRGAMLAVLPQGHPLAALDRVPLAALAREPMILLEEGHYSEPLEAFASVGLKPNVRLRIHDDYSIMTMVEAGLGFSILAELILHRTSTNYRLALRPTDPPVERTIAIAYADRDRLPLAARRFIAHLRSNIDMLH</sequence>
<evidence type="ECO:0000256" key="3">
    <source>
        <dbReference type="ARBA" id="ARBA00023125"/>
    </source>
</evidence>
<dbReference type="SUPFAM" id="SSF46785">
    <property type="entry name" value="Winged helix' DNA-binding domain"/>
    <property type="match status" value="1"/>
</dbReference>
<dbReference type="Proteomes" id="UP000475155">
    <property type="component" value="Unassembled WGS sequence"/>
</dbReference>
<evidence type="ECO:0000259" key="5">
    <source>
        <dbReference type="PROSITE" id="PS50931"/>
    </source>
</evidence>
<dbReference type="InterPro" id="IPR036388">
    <property type="entry name" value="WH-like_DNA-bd_sf"/>
</dbReference>
<dbReference type="PROSITE" id="PS50931">
    <property type="entry name" value="HTH_LYSR"/>
    <property type="match status" value="1"/>
</dbReference>
<evidence type="ECO:0000313" key="6">
    <source>
        <dbReference type="EMBL" id="NEH11433.1"/>
    </source>
</evidence>
<dbReference type="Pfam" id="PF03466">
    <property type="entry name" value="LysR_substrate"/>
    <property type="match status" value="1"/>
</dbReference>
<dbReference type="InterPro" id="IPR000847">
    <property type="entry name" value="LysR_HTH_N"/>
</dbReference>
<evidence type="ECO:0000256" key="2">
    <source>
        <dbReference type="ARBA" id="ARBA00023015"/>
    </source>
</evidence>
<gene>
    <name evidence="6" type="ORF">GFD18_04920</name>
</gene>
<keyword evidence="4" id="KW-0804">Transcription</keyword>
<dbReference type="Gene3D" id="3.40.190.290">
    <property type="match status" value="1"/>
</dbReference>
<reference evidence="6 7" key="1">
    <citation type="submission" date="2019-10" db="EMBL/GenBank/DDBJ databases">
        <title>Bifidobacterium from non-human primates.</title>
        <authorList>
            <person name="Modesto M."/>
        </authorList>
    </citation>
    <scope>NUCLEOTIDE SEQUENCE [LARGE SCALE GENOMIC DNA]</scope>
    <source>
        <strain evidence="6 7">SMA1</strain>
    </source>
</reference>
<dbReference type="InterPro" id="IPR050950">
    <property type="entry name" value="HTH-type_LysR_regulators"/>
</dbReference>
<dbReference type="SUPFAM" id="SSF53850">
    <property type="entry name" value="Periplasmic binding protein-like II"/>
    <property type="match status" value="1"/>
</dbReference>
<comment type="caution">
    <text evidence="6">The sequence shown here is derived from an EMBL/GenBank/DDBJ whole genome shotgun (WGS) entry which is preliminary data.</text>
</comment>
<accession>A0ABX0CFK7</accession>